<feature type="binding site" evidence="11">
    <location>
        <begin position="36"/>
        <end position="41"/>
    </location>
    <ligand>
        <name>ATP</name>
        <dbReference type="ChEBI" id="CHEBI:30616"/>
    </ligand>
</feature>
<keyword evidence="11" id="KW-0479">Metal-binding</keyword>
<dbReference type="STRING" id="1120955.SAMN03080610_02830"/>
<dbReference type="Proteomes" id="UP000199347">
    <property type="component" value="Unassembled WGS sequence"/>
</dbReference>
<keyword evidence="11" id="KW-0963">Cytoplasm</keyword>
<comment type="cofactor">
    <cofactor evidence="11">
        <name>Mg(2+)</name>
        <dbReference type="ChEBI" id="CHEBI:18420"/>
    </cofactor>
    <text evidence="11">Binds 1 Mg(2+) ion per subunit.</text>
</comment>
<feature type="binding site" evidence="11">
    <location>
        <position position="161"/>
    </location>
    <ligand>
        <name>substrate</name>
    </ligand>
</feature>
<dbReference type="GO" id="GO:0008652">
    <property type="term" value="P:amino acid biosynthetic process"/>
    <property type="evidence" value="ECO:0007669"/>
    <property type="project" value="UniProtKB-KW"/>
</dbReference>
<feature type="binding site" evidence="11">
    <location>
        <position position="58"/>
    </location>
    <ligand>
        <name>substrate</name>
    </ligand>
</feature>
<keyword evidence="5 11" id="KW-0808">Transferase</keyword>
<evidence type="ECO:0000256" key="4">
    <source>
        <dbReference type="ARBA" id="ARBA00022605"/>
    </source>
</evidence>
<keyword evidence="7 11" id="KW-0418">Kinase</keyword>
<dbReference type="PROSITE" id="PS01128">
    <property type="entry name" value="SHIKIMATE_KINASE"/>
    <property type="match status" value="1"/>
</dbReference>
<keyword evidence="4 11" id="KW-0028">Amino-acid biosynthesis</keyword>
<dbReference type="AlphaFoldDB" id="A0A1G5NYR6"/>
<dbReference type="NCBIfam" id="NF010552">
    <property type="entry name" value="PRK13946.1"/>
    <property type="match status" value="1"/>
</dbReference>
<protein>
    <recommendedName>
        <fullName evidence="3 11">Shikimate kinase</fullName>
        <shortName evidence="11">SK</shortName>
        <ecNumber evidence="3 11">2.7.1.71</ecNumber>
    </recommendedName>
</protein>
<dbReference type="RefSeq" id="WP_092814520.1">
    <property type="nucleotide sequence ID" value="NZ_FMVW01000007.1"/>
</dbReference>
<comment type="subcellular location">
    <subcellularLocation>
        <location evidence="11">Cytoplasm</location>
    </subcellularLocation>
</comment>
<dbReference type="OrthoDB" id="9800332at2"/>
<dbReference type="PRINTS" id="PR01100">
    <property type="entry name" value="SHIKIMTKNASE"/>
</dbReference>
<organism evidence="12 13">
    <name type="scientific">Afifella marina DSM 2698</name>
    <dbReference type="NCBI Taxonomy" id="1120955"/>
    <lineage>
        <taxon>Bacteria</taxon>
        <taxon>Pseudomonadati</taxon>
        <taxon>Pseudomonadota</taxon>
        <taxon>Alphaproteobacteria</taxon>
        <taxon>Hyphomicrobiales</taxon>
        <taxon>Afifellaceae</taxon>
        <taxon>Afifella</taxon>
    </lineage>
</organism>
<accession>A0A1G5NYR6</accession>
<dbReference type="GO" id="GO:0009073">
    <property type="term" value="P:aromatic amino acid family biosynthetic process"/>
    <property type="evidence" value="ECO:0007669"/>
    <property type="project" value="UniProtKB-KW"/>
</dbReference>
<evidence type="ECO:0000313" key="12">
    <source>
        <dbReference type="EMBL" id="SCZ41901.1"/>
    </source>
</evidence>
<evidence type="ECO:0000256" key="3">
    <source>
        <dbReference type="ARBA" id="ARBA00012154"/>
    </source>
</evidence>
<gene>
    <name evidence="11" type="primary">aroK</name>
    <name evidence="12" type="ORF">SAMN03080610_02830</name>
</gene>
<comment type="similarity">
    <text evidence="2 11">Belongs to the shikimate kinase family.</text>
</comment>
<dbReference type="SUPFAM" id="SSF52540">
    <property type="entry name" value="P-loop containing nucleoside triphosphate hydrolases"/>
    <property type="match status" value="1"/>
</dbReference>
<proteinExistence type="inferred from homology"/>
<sequence length="200" mass="21990">MLRTDSKKYSRIEEGAAERVVERLGARNIVLVGMMGAGKTSVGRRLAATLNLPFKDADQEIEAAANLTIADIFATYGEAHFREGEKKVIRRLLTTGPTVIATGGGAFEDAETREAIANDAVSIWLKADLDLLFDRVRRRSNRPLLRKPNPKEILADLLARREPTYALATLTVPSRDVPHHTVVAEVLSALDKFLTSENPS</sequence>
<evidence type="ECO:0000256" key="1">
    <source>
        <dbReference type="ARBA" id="ARBA00004842"/>
    </source>
</evidence>
<evidence type="ECO:0000256" key="10">
    <source>
        <dbReference type="ARBA" id="ARBA00048567"/>
    </source>
</evidence>
<dbReference type="GO" id="GO:0004765">
    <property type="term" value="F:shikimate kinase activity"/>
    <property type="evidence" value="ECO:0007669"/>
    <property type="project" value="UniProtKB-UniRule"/>
</dbReference>
<keyword evidence="8 11" id="KW-0067">ATP-binding</keyword>
<dbReference type="InterPro" id="IPR031322">
    <property type="entry name" value="Shikimate/glucono_kinase"/>
</dbReference>
<dbReference type="EMBL" id="FMVW01000007">
    <property type="protein sequence ID" value="SCZ41901.1"/>
    <property type="molecule type" value="Genomic_DNA"/>
</dbReference>
<evidence type="ECO:0000256" key="7">
    <source>
        <dbReference type="ARBA" id="ARBA00022777"/>
    </source>
</evidence>
<keyword evidence="11" id="KW-0460">Magnesium</keyword>
<dbReference type="InterPro" id="IPR027417">
    <property type="entry name" value="P-loop_NTPase"/>
</dbReference>
<feature type="binding site" evidence="11">
    <location>
        <position position="82"/>
    </location>
    <ligand>
        <name>substrate</name>
    </ligand>
</feature>
<evidence type="ECO:0000256" key="5">
    <source>
        <dbReference type="ARBA" id="ARBA00022679"/>
    </source>
</evidence>
<comment type="caution">
    <text evidence="11">Lacks conserved residue(s) required for the propagation of feature annotation.</text>
</comment>
<dbReference type="PANTHER" id="PTHR21087">
    <property type="entry name" value="SHIKIMATE KINASE"/>
    <property type="match status" value="1"/>
</dbReference>
<keyword evidence="6 11" id="KW-0547">Nucleotide-binding</keyword>
<evidence type="ECO:0000256" key="2">
    <source>
        <dbReference type="ARBA" id="ARBA00006997"/>
    </source>
</evidence>
<dbReference type="HAMAP" id="MF_00109">
    <property type="entry name" value="Shikimate_kinase"/>
    <property type="match status" value="1"/>
</dbReference>
<dbReference type="InterPro" id="IPR000623">
    <property type="entry name" value="Shikimate_kinase/TSH1"/>
</dbReference>
<keyword evidence="13" id="KW-1185">Reference proteome</keyword>
<evidence type="ECO:0000256" key="11">
    <source>
        <dbReference type="HAMAP-Rule" id="MF_00109"/>
    </source>
</evidence>
<dbReference type="GO" id="GO:0005829">
    <property type="term" value="C:cytosol"/>
    <property type="evidence" value="ECO:0007669"/>
    <property type="project" value="TreeGrafter"/>
</dbReference>
<dbReference type="UniPathway" id="UPA00053">
    <property type="reaction ID" value="UER00088"/>
</dbReference>
<dbReference type="GO" id="GO:0009423">
    <property type="term" value="P:chorismate biosynthetic process"/>
    <property type="evidence" value="ECO:0007669"/>
    <property type="project" value="UniProtKB-UniRule"/>
</dbReference>
<comment type="pathway">
    <text evidence="1 11">Metabolic intermediate biosynthesis; chorismate biosynthesis; chorismate from D-erythrose 4-phosphate and phosphoenolpyruvate: step 5/7.</text>
</comment>
<dbReference type="PANTHER" id="PTHR21087:SF16">
    <property type="entry name" value="SHIKIMATE KINASE 1, CHLOROPLASTIC"/>
    <property type="match status" value="1"/>
</dbReference>
<keyword evidence="9 11" id="KW-0057">Aromatic amino acid biosynthesis</keyword>
<comment type="subunit">
    <text evidence="11">Monomer.</text>
</comment>
<dbReference type="GO" id="GO:0005524">
    <property type="term" value="F:ATP binding"/>
    <property type="evidence" value="ECO:0007669"/>
    <property type="project" value="UniProtKB-UniRule"/>
</dbReference>
<feature type="binding site" evidence="11">
    <location>
        <position position="142"/>
    </location>
    <ligand>
        <name>ATP</name>
        <dbReference type="ChEBI" id="CHEBI:30616"/>
    </ligand>
</feature>
<evidence type="ECO:0000256" key="6">
    <source>
        <dbReference type="ARBA" id="ARBA00022741"/>
    </source>
</evidence>
<evidence type="ECO:0000313" key="13">
    <source>
        <dbReference type="Proteomes" id="UP000199347"/>
    </source>
</evidence>
<feature type="binding site" evidence="11">
    <location>
        <position position="40"/>
    </location>
    <ligand>
        <name>Mg(2+)</name>
        <dbReference type="ChEBI" id="CHEBI:18420"/>
    </ligand>
</feature>
<evidence type="ECO:0000256" key="8">
    <source>
        <dbReference type="ARBA" id="ARBA00022840"/>
    </source>
</evidence>
<dbReference type="CDD" id="cd00464">
    <property type="entry name" value="SK"/>
    <property type="match status" value="1"/>
</dbReference>
<dbReference type="Pfam" id="PF01202">
    <property type="entry name" value="SKI"/>
    <property type="match status" value="1"/>
</dbReference>
<comment type="catalytic activity">
    <reaction evidence="10 11">
        <text>shikimate + ATP = 3-phosphoshikimate + ADP + H(+)</text>
        <dbReference type="Rhea" id="RHEA:13121"/>
        <dbReference type="ChEBI" id="CHEBI:15378"/>
        <dbReference type="ChEBI" id="CHEBI:30616"/>
        <dbReference type="ChEBI" id="CHEBI:36208"/>
        <dbReference type="ChEBI" id="CHEBI:145989"/>
        <dbReference type="ChEBI" id="CHEBI:456216"/>
        <dbReference type="EC" id="2.7.1.71"/>
    </reaction>
</comment>
<evidence type="ECO:0000256" key="9">
    <source>
        <dbReference type="ARBA" id="ARBA00023141"/>
    </source>
</evidence>
<name>A0A1G5NYR6_AFIMA</name>
<dbReference type="EC" id="2.7.1.71" evidence="3 11"/>
<dbReference type="GO" id="GO:0000287">
    <property type="term" value="F:magnesium ion binding"/>
    <property type="evidence" value="ECO:0007669"/>
    <property type="project" value="UniProtKB-UniRule"/>
</dbReference>
<reference evidence="12 13" key="1">
    <citation type="submission" date="2016-10" db="EMBL/GenBank/DDBJ databases">
        <authorList>
            <person name="de Groot N.N."/>
        </authorList>
    </citation>
    <scope>NUCLEOTIDE SEQUENCE [LARGE SCALE GENOMIC DNA]</scope>
    <source>
        <strain evidence="12 13">DSM 2698</strain>
    </source>
</reference>
<comment type="function">
    <text evidence="11">Catalyzes the specific phosphorylation of the 3-hydroxyl group of shikimic acid using ATP as a cosubstrate.</text>
</comment>
<feature type="binding site" evidence="11">
    <location>
        <position position="104"/>
    </location>
    <ligand>
        <name>substrate</name>
    </ligand>
</feature>
<dbReference type="Gene3D" id="3.40.50.300">
    <property type="entry name" value="P-loop containing nucleotide triphosphate hydrolases"/>
    <property type="match status" value="1"/>
</dbReference>
<dbReference type="InterPro" id="IPR023000">
    <property type="entry name" value="Shikimate_kinase_CS"/>
</dbReference>